<gene>
    <name evidence="9" type="ORF">E6C50_17005</name>
</gene>
<keyword evidence="10" id="KW-1185">Reference proteome</keyword>
<feature type="transmembrane region" description="Helical" evidence="7">
    <location>
        <begin position="174"/>
        <end position="193"/>
    </location>
</feature>
<dbReference type="RefSeq" id="WP_136404447.1">
    <property type="nucleotide sequence ID" value="NZ_SSNZ01000012.1"/>
</dbReference>
<dbReference type="GO" id="GO:0008488">
    <property type="term" value="F:gamma-glutamyl carboxylase activity"/>
    <property type="evidence" value="ECO:0007669"/>
    <property type="project" value="InterPro"/>
</dbReference>
<evidence type="ECO:0000256" key="2">
    <source>
        <dbReference type="ARBA" id="ARBA00022692"/>
    </source>
</evidence>
<feature type="transmembrane region" description="Helical" evidence="7">
    <location>
        <begin position="44"/>
        <end position="62"/>
    </location>
</feature>
<dbReference type="AlphaFoldDB" id="A0A4S3ZPL9"/>
<proteinExistence type="predicted"/>
<evidence type="ECO:0000313" key="9">
    <source>
        <dbReference type="EMBL" id="THF47457.1"/>
    </source>
</evidence>
<feature type="domain" description="HTTM-like" evidence="8">
    <location>
        <begin position="35"/>
        <end position="293"/>
    </location>
</feature>
<dbReference type="Pfam" id="PF22777">
    <property type="entry name" value="VKGC_lumenal_dom"/>
    <property type="match status" value="1"/>
</dbReference>
<comment type="subcellular location">
    <subcellularLocation>
        <location evidence="1">Endomembrane system</location>
        <topology evidence="1">Multi-pass membrane protein</topology>
    </subcellularLocation>
</comment>
<evidence type="ECO:0000313" key="10">
    <source>
        <dbReference type="Proteomes" id="UP000307507"/>
    </source>
</evidence>
<evidence type="ECO:0000256" key="6">
    <source>
        <dbReference type="ARBA" id="ARBA00023239"/>
    </source>
</evidence>
<evidence type="ECO:0000256" key="7">
    <source>
        <dbReference type="SAM" id="Phobius"/>
    </source>
</evidence>
<reference evidence="9 10" key="1">
    <citation type="submission" date="2019-04" db="EMBL/GenBank/DDBJ databases">
        <title>Flavobacterium sp. nov. isolated from construction timber.</title>
        <authorList>
            <person name="Lin S.-Y."/>
            <person name="Chang C.-T."/>
            <person name="Young C.-C."/>
        </authorList>
    </citation>
    <scope>NUCLEOTIDE SEQUENCE [LARGE SCALE GENOMIC DNA]</scope>
    <source>
        <strain evidence="9 10">CC-CTC003</strain>
    </source>
</reference>
<dbReference type="SMART" id="SM00752">
    <property type="entry name" value="HTTM"/>
    <property type="match status" value="1"/>
</dbReference>
<dbReference type="PANTHER" id="PTHR12639">
    <property type="entry name" value="VITAMIN K-DEPENDENT GAMMA-CARBOXYLASE"/>
    <property type="match status" value="1"/>
</dbReference>
<evidence type="ECO:0000256" key="1">
    <source>
        <dbReference type="ARBA" id="ARBA00004127"/>
    </source>
</evidence>
<dbReference type="GO" id="GO:0019842">
    <property type="term" value="F:vitamin binding"/>
    <property type="evidence" value="ECO:0007669"/>
    <property type="project" value="TreeGrafter"/>
</dbReference>
<dbReference type="GO" id="GO:0012505">
    <property type="term" value="C:endomembrane system"/>
    <property type="evidence" value="ECO:0007669"/>
    <property type="project" value="UniProtKB-SubCell"/>
</dbReference>
<evidence type="ECO:0000259" key="8">
    <source>
        <dbReference type="SMART" id="SM00752"/>
    </source>
</evidence>
<feature type="transmembrane region" description="Helical" evidence="7">
    <location>
        <begin position="96"/>
        <end position="129"/>
    </location>
</feature>
<feature type="transmembrane region" description="Helical" evidence="7">
    <location>
        <begin position="141"/>
        <end position="162"/>
    </location>
</feature>
<organism evidence="9 10">
    <name type="scientific">Flavobacterium supellecticarium</name>
    <dbReference type="NCBI Taxonomy" id="2565924"/>
    <lineage>
        <taxon>Bacteria</taxon>
        <taxon>Pseudomonadati</taxon>
        <taxon>Bacteroidota</taxon>
        <taxon>Flavobacteriia</taxon>
        <taxon>Flavobacteriales</taxon>
        <taxon>Flavobacteriaceae</taxon>
        <taxon>Flavobacterium</taxon>
    </lineage>
</organism>
<dbReference type="InterPro" id="IPR007782">
    <property type="entry name" value="VKG_COase"/>
</dbReference>
<protein>
    <submittedName>
        <fullName evidence="9">HTTM domain-containing protein</fullName>
    </submittedName>
</protein>
<accession>A0A4S3ZPL9</accession>
<keyword evidence="5" id="KW-1015">Disulfide bond</keyword>
<feature type="transmembrane region" description="Helical" evidence="7">
    <location>
        <begin position="228"/>
        <end position="250"/>
    </location>
</feature>
<dbReference type="Pfam" id="PF05090">
    <property type="entry name" value="HTTM"/>
    <property type="match status" value="1"/>
</dbReference>
<evidence type="ECO:0000256" key="3">
    <source>
        <dbReference type="ARBA" id="ARBA00022989"/>
    </source>
</evidence>
<dbReference type="InterPro" id="IPR053935">
    <property type="entry name" value="VKGC_lumenal_dom"/>
</dbReference>
<sequence>MLKDYRFANILAFNRLKPIKGQLQKKQDQLLSALFTPIDNSQLILFRIVFGLLIALHCLQSVNSEWVRRNFMLPSYTFTHIGMEWLQPLPGDGMLYYFYAMGVVGLLISIGLFYRFSMALFTIMWAGVYFMQKTAYNNHHYLLLLLGIMLFFLPANCANSVDAKLKPSIRKTHIPQWCIWVLILQVGIVYFYATVAKLYPDWLDGTFTREMLNKHATPTLKTLYSQKWFYLFIAYAGILFDLLVVPLMLWRRTRMLAFIASVIFHFFNKIHLGIGIFPFLALSFSILLFPPETIRRLFFRKKVVPEADVQQTNYRKRILLYFFVPYFIFQLAFPLRHWLIEGDVLWTEEGHRLSWRMMLRNRSGYSKFYVVDHATGEKKRFKLKRILTKKQIRGMQTKPDMIWQTAQKIKEEYQKEGKNISIYIDSKVSINKKPLRTLIDPNVDFAKAEWNYFTHNEWILLYK</sequence>
<dbReference type="InterPro" id="IPR011020">
    <property type="entry name" value="HTTM-like"/>
</dbReference>
<keyword evidence="3 7" id="KW-1133">Transmembrane helix</keyword>
<feature type="transmembrane region" description="Helical" evidence="7">
    <location>
        <begin position="270"/>
        <end position="289"/>
    </location>
</feature>
<dbReference type="InterPro" id="IPR053934">
    <property type="entry name" value="HTTM_dom"/>
</dbReference>
<keyword evidence="4 7" id="KW-0472">Membrane</keyword>
<comment type="caution">
    <text evidence="9">The sequence shown here is derived from an EMBL/GenBank/DDBJ whole genome shotgun (WGS) entry which is preliminary data.</text>
</comment>
<dbReference type="Proteomes" id="UP000307507">
    <property type="component" value="Unassembled WGS sequence"/>
</dbReference>
<dbReference type="OrthoDB" id="341137at2"/>
<dbReference type="PANTHER" id="PTHR12639:SF7">
    <property type="entry name" value="HTTM DOMAIN-CONTAINING PROTEIN"/>
    <property type="match status" value="1"/>
</dbReference>
<dbReference type="EMBL" id="SSNZ01000012">
    <property type="protein sequence ID" value="THF47457.1"/>
    <property type="molecule type" value="Genomic_DNA"/>
</dbReference>
<evidence type="ECO:0000256" key="4">
    <source>
        <dbReference type="ARBA" id="ARBA00023136"/>
    </source>
</evidence>
<keyword evidence="2 7" id="KW-0812">Transmembrane</keyword>
<evidence type="ECO:0000256" key="5">
    <source>
        <dbReference type="ARBA" id="ARBA00023157"/>
    </source>
</evidence>
<keyword evidence="6" id="KW-0456">Lyase</keyword>
<feature type="transmembrane region" description="Helical" evidence="7">
    <location>
        <begin position="318"/>
        <end position="335"/>
    </location>
</feature>
<name>A0A4S3ZPL9_9FLAO</name>